<organism evidence="1 2">
    <name type="scientific">Buttiauxella brennerae ATCC 51605</name>
    <dbReference type="NCBI Taxonomy" id="1354251"/>
    <lineage>
        <taxon>Bacteria</taxon>
        <taxon>Pseudomonadati</taxon>
        <taxon>Pseudomonadota</taxon>
        <taxon>Gammaproteobacteria</taxon>
        <taxon>Enterobacterales</taxon>
        <taxon>Enterobacteriaceae</taxon>
        <taxon>Buttiauxella</taxon>
    </lineage>
</organism>
<evidence type="ECO:0000313" key="1">
    <source>
        <dbReference type="EMBL" id="OAT31534.1"/>
    </source>
</evidence>
<protein>
    <submittedName>
        <fullName evidence="1">Uncharacterized protein</fullName>
    </submittedName>
</protein>
<name>A0A1B7IP95_9ENTR</name>
<dbReference type="PATRIC" id="fig|1354251.4.peg.2246"/>
<evidence type="ECO:0000313" key="2">
    <source>
        <dbReference type="Proteomes" id="UP000078410"/>
    </source>
</evidence>
<sequence>MNTGIIGLDNAKFTINFFFLMARIAAGEKSISGAKYFSVNVKKI</sequence>
<dbReference type="AlphaFoldDB" id="A0A1B7IP95"/>
<comment type="caution">
    <text evidence="1">The sequence shown here is derived from an EMBL/GenBank/DDBJ whole genome shotgun (WGS) entry which is preliminary data.</text>
</comment>
<dbReference type="EMBL" id="LXER01000018">
    <property type="protein sequence ID" value="OAT31534.1"/>
    <property type="molecule type" value="Genomic_DNA"/>
</dbReference>
<dbReference type="Proteomes" id="UP000078410">
    <property type="component" value="Unassembled WGS sequence"/>
</dbReference>
<proteinExistence type="predicted"/>
<keyword evidence="2" id="KW-1185">Reference proteome</keyword>
<reference evidence="1 2" key="1">
    <citation type="submission" date="2016-04" db="EMBL/GenBank/DDBJ databases">
        <title>ATOL: Assembling a taxonomically balanced genome-scale reconstruction of the evolutionary history of the Enterobacteriaceae.</title>
        <authorList>
            <person name="Plunkett G.III."/>
            <person name="Neeno-Eckwall E.C."/>
            <person name="Glasner J.D."/>
            <person name="Perna N.T."/>
        </authorList>
    </citation>
    <scope>NUCLEOTIDE SEQUENCE [LARGE SCALE GENOMIC DNA]</scope>
    <source>
        <strain evidence="1 2">ATCC 51605</strain>
    </source>
</reference>
<gene>
    <name evidence="1" type="ORF">M975_2173</name>
</gene>
<accession>A0A1B7IP95</accession>